<reference evidence="4 5" key="1">
    <citation type="submission" date="2018-05" db="EMBL/GenBank/DDBJ databases">
        <title>Genomic Encyclopedia of Type Strains, Phase IV (KMG-IV): sequencing the most valuable type-strain genomes for metagenomic binning, comparative biology and taxonomic classification.</title>
        <authorList>
            <person name="Goeker M."/>
        </authorList>
    </citation>
    <scope>NUCLEOTIDE SEQUENCE [LARGE SCALE GENOMIC DNA]</scope>
    <source>
        <strain evidence="4 5">DSM 14263</strain>
    </source>
</reference>
<proteinExistence type="predicted"/>
<evidence type="ECO:0000259" key="3">
    <source>
        <dbReference type="Pfam" id="PF09832"/>
    </source>
</evidence>
<dbReference type="InterPro" id="IPR018637">
    <property type="entry name" value="DUF2059"/>
</dbReference>
<dbReference type="RefSeq" id="WP_109721867.1">
    <property type="nucleotide sequence ID" value="NZ_MSZV01000001.1"/>
</dbReference>
<feature type="domain" description="DUF2059" evidence="3">
    <location>
        <begin position="80"/>
        <end position="133"/>
    </location>
</feature>
<feature type="compositionally biased region" description="Polar residues" evidence="1">
    <location>
        <begin position="223"/>
        <end position="233"/>
    </location>
</feature>
<dbReference type="Pfam" id="PF09832">
    <property type="entry name" value="DUF2059"/>
    <property type="match status" value="1"/>
</dbReference>
<keyword evidence="2" id="KW-0732">Signal</keyword>
<gene>
    <name evidence="4" type="ORF">C7456_101155</name>
</gene>
<dbReference type="AlphaFoldDB" id="A0A316II28"/>
<accession>A0A316II28</accession>
<name>A0A316II28_9GAMM</name>
<sequence>MRLSNRIGLLFALCAACGPAAAALASSEQQVRDLFEAMHMQQTLGQMNAQMAGMMQKKLPCVPAEYWQGFIDGDGARAVVDRMVPVFQRHFSAEEIDGLLKFYRSPLGQKVLTEMPAAMAEAVQAGQQWGQERTKTMLAELQKKGTLNAQGRCPAAVAADEESAAAPAKPARKSTRHHKAPAHKAKPATRAKPAGKAAAKPAAKPAATQPAAKGTAQKKKSAAQPSGTADGTP</sequence>
<evidence type="ECO:0000256" key="2">
    <source>
        <dbReference type="SAM" id="SignalP"/>
    </source>
</evidence>
<feature type="chain" id="PRO_5016233341" description="DUF2059 domain-containing protein" evidence="2">
    <location>
        <begin position="23"/>
        <end position="233"/>
    </location>
</feature>
<feature type="compositionally biased region" description="Basic residues" evidence="1">
    <location>
        <begin position="170"/>
        <end position="189"/>
    </location>
</feature>
<evidence type="ECO:0000256" key="1">
    <source>
        <dbReference type="SAM" id="MobiDB-lite"/>
    </source>
</evidence>
<dbReference type="OrthoDB" id="490569at2"/>
<keyword evidence="5" id="KW-1185">Reference proteome</keyword>
<dbReference type="EMBL" id="QGHC01000001">
    <property type="protein sequence ID" value="PWK92819.1"/>
    <property type="molecule type" value="Genomic_DNA"/>
</dbReference>
<evidence type="ECO:0000313" key="5">
    <source>
        <dbReference type="Proteomes" id="UP000245812"/>
    </source>
</evidence>
<evidence type="ECO:0000313" key="4">
    <source>
        <dbReference type="EMBL" id="PWK92819.1"/>
    </source>
</evidence>
<organism evidence="4 5">
    <name type="scientific">Fulvimonas soli</name>
    <dbReference type="NCBI Taxonomy" id="155197"/>
    <lineage>
        <taxon>Bacteria</taxon>
        <taxon>Pseudomonadati</taxon>
        <taxon>Pseudomonadota</taxon>
        <taxon>Gammaproteobacteria</taxon>
        <taxon>Lysobacterales</taxon>
        <taxon>Rhodanobacteraceae</taxon>
        <taxon>Fulvimonas</taxon>
    </lineage>
</organism>
<comment type="caution">
    <text evidence="4">The sequence shown here is derived from an EMBL/GenBank/DDBJ whole genome shotgun (WGS) entry which is preliminary data.</text>
</comment>
<protein>
    <recommendedName>
        <fullName evidence="3">DUF2059 domain-containing protein</fullName>
    </recommendedName>
</protein>
<feature type="compositionally biased region" description="Low complexity" evidence="1">
    <location>
        <begin position="158"/>
        <end position="169"/>
    </location>
</feature>
<feature type="compositionally biased region" description="Low complexity" evidence="1">
    <location>
        <begin position="190"/>
        <end position="215"/>
    </location>
</feature>
<feature type="region of interest" description="Disordered" evidence="1">
    <location>
        <begin position="158"/>
        <end position="233"/>
    </location>
</feature>
<feature type="signal peptide" evidence="2">
    <location>
        <begin position="1"/>
        <end position="22"/>
    </location>
</feature>
<dbReference type="Proteomes" id="UP000245812">
    <property type="component" value="Unassembled WGS sequence"/>
</dbReference>